<dbReference type="PANTHER" id="PTHR48081">
    <property type="entry name" value="AB HYDROLASE SUPERFAMILY PROTEIN C4A8.06C"/>
    <property type="match status" value="1"/>
</dbReference>
<dbReference type="EMBL" id="JAMZFV010000025">
    <property type="protein sequence ID" value="MCP1111186.1"/>
    <property type="molecule type" value="Genomic_DNA"/>
</dbReference>
<dbReference type="RefSeq" id="WP_262070063.1">
    <property type="nucleotide sequence ID" value="NZ_JAMXOC010000025.1"/>
</dbReference>
<dbReference type="Proteomes" id="UP001523565">
    <property type="component" value="Unassembled WGS sequence"/>
</dbReference>
<evidence type="ECO:0000256" key="1">
    <source>
        <dbReference type="ARBA" id="ARBA00022801"/>
    </source>
</evidence>
<evidence type="ECO:0000313" key="3">
    <source>
        <dbReference type="EMBL" id="MCP1111186.1"/>
    </source>
</evidence>
<dbReference type="PANTHER" id="PTHR48081:SF8">
    <property type="entry name" value="ALPHA_BETA HYDROLASE FOLD-3 DOMAIN-CONTAINING PROTEIN-RELATED"/>
    <property type="match status" value="1"/>
</dbReference>
<dbReference type="InterPro" id="IPR013094">
    <property type="entry name" value="AB_hydrolase_3"/>
</dbReference>
<proteinExistence type="predicted"/>
<dbReference type="GO" id="GO:0016787">
    <property type="term" value="F:hydrolase activity"/>
    <property type="evidence" value="ECO:0007669"/>
    <property type="project" value="UniProtKB-KW"/>
</dbReference>
<protein>
    <submittedName>
        <fullName evidence="3">Alpha/beta hydrolase</fullName>
    </submittedName>
</protein>
<evidence type="ECO:0000313" key="4">
    <source>
        <dbReference type="Proteomes" id="UP001523565"/>
    </source>
</evidence>
<dbReference type="Pfam" id="PF07859">
    <property type="entry name" value="Abhydrolase_3"/>
    <property type="match status" value="1"/>
</dbReference>
<evidence type="ECO:0000259" key="2">
    <source>
        <dbReference type="Pfam" id="PF07859"/>
    </source>
</evidence>
<keyword evidence="4" id="KW-1185">Reference proteome</keyword>
<reference evidence="3 4" key="1">
    <citation type="journal article" date="2022" name="Genome Biol. Evol.">
        <title>Host diet, physiology and behaviors set the stage for Lachnospiraceae cladogenesis.</title>
        <authorList>
            <person name="Vera-Ponce De Leon A."/>
            <person name="Schneider M."/>
            <person name="Jahnes B.C."/>
            <person name="Sadowski V."/>
            <person name="Camuy-Velez L.A."/>
            <person name="Duan J."/>
            <person name="Sabree Z.L."/>
        </authorList>
    </citation>
    <scope>NUCLEOTIDE SEQUENCE [LARGE SCALE GENOMIC DNA]</scope>
    <source>
        <strain evidence="3 4">PAL227</strain>
    </source>
</reference>
<dbReference type="InterPro" id="IPR050300">
    <property type="entry name" value="GDXG_lipolytic_enzyme"/>
</dbReference>
<dbReference type="InterPro" id="IPR029058">
    <property type="entry name" value="AB_hydrolase_fold"/>
</dbReference>
<name>A0ABT1EKZ0_9FIRM</name>
<accession>A0ABT1EKZ0</accession>
<comment type="caution">
    <text evidence="3">The sequence shown here is derived from an EMBL/GenBank/DDBJ whole genome shotgun (WGS) entry which is preliminary data.</text>
</comment>
<organism evidence="3 4">
    <name type="scientific">Ohessyouella blattaphilus</name>
    <dbReference type="NCBI Taxonomy" id="2949333"/>
    <lineage>
        <taxon>Bacteria</taxon>
        <taxon>Bacillati</taxon>
        <taxon>Bacillota</taxon>
        <taxon>Clostridia</taxon>
        <taxon>Lachnospirales</taxon>
        <taxon>Lachnospiraceae</taxon>
        <taxon>Ohessyouella</taxon>
    </lineage>
</organism>
<sequence length="316" mass="35715">MAINNTMKRLLKSLSYDGIEVKSSRQLANLKGLDPLKIFRNTLDIKMETADGHQIPVRVFFPEEVVTTEKATGTTDLPVFLFLHGGGWVTESVDTYERICARLAQETKHLVIAVEYRLAPEHPFPAGLMDCYCVAKALYSNEFFLRINPDKITVIGDSAGGNLTAALSLMARDKGEFTVARQILIYPAVYNDYSARSPYLSVQENGSDYLLTAGKIEDYMDLYQSKPEDRKNPYFAPLLETDLTRQPDTLILTAEFDPLRDEGEDYGKRLAEAGNQVEVHRIKDALHGYFALGIKYLHVQESIDIINHFMQEYADE</sequence>
<gene>
    <name evidence="3" type="ORF">NK118_13100</name>
</gene>
<dbReference type="Gene3D" id="3.40.50.1820">
    <property type="entry name" value="alpha/beta hydrolase"/>
    <property type="match status" value="1"/>
</dbReference>
<dbReference type="SUPFAM" id="SSF53474">
    <property type="entry name" value="alpha/beta-Hydrolases"/>
    <property type="match status" value="1"/>
</dbReference>
<keyword evidence="1 3" id="KW-0378">Hydrolase</keyword>
<feature type="domain" description="Alpha/beta hydrolase fold-3" evidence="2">
    <location>
        <begin position="81"/>
        <end position="290"/>
    </location>
</feature>